<gene>
    <name evidence="2" type="primary">larC</name>
    <name evidence="2" type="ORF">ACFFK0_23365</name>
</gene>
<dbReference type="GO" id="GO:0016829">
    <property type="term" value="F:lyase activity"/>
    <property type="evidence" value="ECO:0007669"/>
    <property type="project" value="UniProtKB-KW"/>
</dbReference>
<sequence length="167" mass="19143">MNEHETAPRSGFHHPDEHLDAGMVMLQANIDDMNPEWCSYVGERLFEAGANDVFWIPIIMKKGRPGVMLNVLTAEDKLQAIEKVVFAETTTIGLRYMQVTCHRLARRFFPVETKWGTITVKAGYQDGRLTQFAPEFAECERAAREHGVPLKDVYDEVRRRFDRTSGL</sequence>
<name>A0ABV6DRQ9_9BACL</name>
<comment type="caution">
    <text evidence="2">The sequence shown here is derived from an EMBL/GenBank/DDBJ whole genome shotgun (WGS) entry which is preliminary data.</text>
</comment>
<dbReference type="PANTHER" id="PTHR36566">
    <property type="entry name" value="NICKEL INSERTION PROTEIN-RELATED"/>
    <property type="match status" value="1"/>
</dbReference>
<dbReference type="RefSeq" id="WP_377472782.1">
    <property type="nucleotide sequence ID" value="NZ_JBHLWN010000090.1"/>
</dbReference>
<dbReference type="Pfam" id="PF01969">
    <property type="entry name" value="Ni_insertion"/>
    <property type="match status" value="1"/>
</dbReference>
<accession>A0ABV6DRQ9</accession>
<dbReference type="Gene3D" id="3.10.20.300">
    <property type="entry name" value="mk0293 like domain"/>
    <property type="match status" value="1"/>
</dbReference>
<reference evidence="2 3" key="1">
    <citation type="submission" date="2024-09" db="EMBL/GenBank/DDBJ databases">
        <authorList>
            <person name="Sun Q."/>
            <person name="Mori K."/>
        </authorList>
    </citation>
    <scope>NUCLEOTIDE SEQUENCE [LARGE SCALE GENOMIC DNA]</scope>
    <source>
        <strain evidence="2 3">CCM 7759</strain>
    </source>
</reference>
<dbReference type="EMBL" id="JBHLWN010000090">
    <property type="protein sequence ID" value="MFC0215338.1"/>
    <property type="molecule type" value="Genomic_DNA"/>
</dbReference>
<evidence type="ECO:0000313" key="3">
    <source>
        <dbReference type="Proteomes" id="UP001589776"/>
    </source>
</evidence>
<keyword evidence="3" id="KW-1185">Reference proteome</keyword>
<dbReference type="EC" id="4.99.1.12" evidence="2"/>
<dbReference type="PANTHER" id="PTHR36566:SF1">
    <property type="entry name" value="PYRIDINIUM-3,5-BISTHIOCARBOXYLIC ACID MONONUCLEOTIDE NICKEL INSERTION PROTEIN"/>
    <property type="match status" value="1"/>
</dbReference>
<evidence type="ECO:0000313" key="2">
    <source>
        <dbReference type="EMBL" id="MFC0215338.1"/>
    </source>
</evidence>
<organism evidence="2 3">
    <name type="scientific">Paenibacillus chartarius</name>
    <dbReference type="NCBI Taxonomy" id="747481"/>
    <lineage>
        <taxon>Bacteria</taxon>
        <taxon>Bacillati</taxon>
        <taxon>Bacillota</taxon>
        <taxon>Bacilli</taxon>
        <taxon>Bacillales</taxon>
        <taxon>Paenibacillaceae</taxon>
        <taxon>Paenibacillus</taxon>
    </lineage>
</organism>
<protein>
    <submittedName>
        <fullName evidence="2">Nickel insertion protein</fullName>
        <ecNumber evidence="2">4.99.1.12</ecNumber>
    </submittedName>
</protein>
<evidence type="ECO:0000256" key="1">
    <source>
        <dbReference type="ARBA" id="ARBA00022596"/>
    </source>
</evidence>
<keyword evidence="1" id="KW-0533">Nickel</keyword>
<keyword evidence="2" id="KW-0456">Lyase</keyword>
<proteinExistence type="predicted"/>
<dbReference type="Proteomes" id="UP001589776">
    <property type="component" value="Unassembled WGS sequence"/>
</dbReference>
<dbReference type="InterPro" id="IPR002822">
    <property type="entry name" value="Ni_insertion"/>
</dbReference>
<dbReference type="Gene3D" id="3.30.70.1380">
    <property type="entry name" value="Transcriptional regulatory protein pf0864 domain like"/>
    <property type="match status" value="1"/>
</dbReference>